<keyword evidence="1" id="KW-0812">Transmembrane</keyword>
<feature type="transmembrane region" description="Helical" evidence="1">
    <location>
        <begin position="12"/>
        <end position="31"/>
    </location>
</feature>
<comment type="caution">
    <text evidence="2">The sequence shown here is derived from an EMBL/GenBank/DDBJ whole genome shotgun (WGS) entry which is preliminary data.</text>
</comment>
<sequence length="153" mass="15844">MPARGGETGMTLVEMLVVLAIIGVMASATVLGMGAASRGANVAAEAQRLASRLRLAADDVMVSDRPIALSWNARGYAFLAWDGRGWRPGSGESYAPHQLPTGISLDMGQRSGPLPIGVDGAGLPFAARLKGPRESWTVAYDGLNVSVTPVPAT</sequence>
<dbReference type="Proteomes" id="UP000244162">
    <property type="component" value="Unassembled WGS sequence"/>
</dbReference>
<dbReference type="PROSITE" id="PS00409">
    <property type="entry name" value="PROKAR_NTER_METHYL"/>
    <property type="match status" value="1"/>
</dbReference>
<evidence type="ECO:0000256" key="1">
    <source>
        <dbReference type="SAM" id="Phobius"/>
    </source>
</evidence>
<evidence type="ECO:0000313" key="2">
    <source>
        <dbReference type="EMBL" id="PTQ09850.1"/>
    </source>
</evidence>
<dbReference type="InterPro" id="IPR045584">
    <property type="entry name" value="Pilin-like"/>
</dbReference>
<keyword evidence="1" id="KW-0472">Membrane</keyword>
<dbReference type="NCBIfam" id="TIGR02532">
    <property type="entry name" value="IV_pilin_GFxxxE"/>
    <property type="match status" value="1"/>
</dbReference>
<keyword evidence="3" id="KW-1185">Reference proteome</keyword>
<evidence type="ECO:0000313" key="3">
    <source>
        <dbReference type="Proteomes" id="UP000244162"/>
    </source>
</evidence>
<accession>A0A2T5FVQ3</accession>
<dbReference type="RefSeq" id="WP_107968203.1">
    <property type="nucleotide sequence ID" value="NZ_NWBU01000010.1"/>
</dbReference>
<proteinExistence type="predicted"/>
<dbReference type="Pfam" id="PF07963">
    <property type="entry name" value="N_methyl"/>
    <property type="match status" value="1"/>
</dbReference>
<dbReference type="InterPro" id="IPR012902">
    <property type="entry name" value="N_methyl_site"/>
</dbReference>
<protein>
    <submittedName>
        <fullName evidence="2">Type II secretion system protein GspH</fullName>
    </submittedName>
</protein>
<dbReference type="AlphaFoldDB" id="A0A2T5FVQ3"/>
<keyword evidence="1" id="KW-1133">Transmembrane helix</keyword>
<dbReference type="SUPFAM" id="SSF54523">
    <property type="entry name" value="Pili subunits"/>
    <property type="match status" value="1"/>
</dbReference>
<name>A0A2T5FVQ3_9SPHN</name>
<reference evidence="2 3" key="1">
    <citation type="submission" date="2017-09" db="EMBL/GenBank/DDBJ databases">
        <title>Sphingomonas panjinensis sp.nov., isolated from oil-contaminated soil.</title>
        <authorList>
            <person name="Wang L."/>
            <person name="Chen L."/>
        </authorList>
    </citation>
    <scope>NUCLEOTIDE SEQUENCE [LARGE SCALE GENOMIC DNA]</scope>
    <source>
        <strain evidence="2 3">FW-11</strain>
    </source>
</reference>
<dbReference type="Gene3D" id="3.55.40.10">
    <property type="entry name" value="minor pseudopilin epsh domain"/>
    <property type="match status" value="1"/>
</dbReference>
<dbReference type="OrthoDB" id="7204788at2"/>
<gene>
    <name evidence="2" type="primary">gspH</name>
    <name evidence="2" type="ORF">CLG96_11815</name>
</gene>
<organism evidence="2 3">
    <name type="scientific">Sphingomonas oleivorans</name>
    <dbReference type="NCBI Taxonomy" id="1735121"/>
    <lineage>
        <taxon>Bacteria</taxon>
        <taxon>Pseudomonadati</taxon>
        <taxon>Pseudomonadota</taxon>
        <taxon>Alphaproteobacteria</taxon>
        <taxon>Sphingomonadales</taxon>
        <taxon>Sphingomonadaceae</taxon>
        <taxon>Sphingomonas</taxon>
    </lineage>
</organism>
<dbReference type="EMBL" id="NWBU01000010">
    <property type="protein sequence ID" value="PTQ09850.1"/>
    <property type="molecule type" value="Genomic_DNA"/>
</dbReference>